<accession>A0A0A9GIK3</accession>
<dbReference type="EMBL" id="GBRH01177383">
    <property type="protein sequence ID" value="JAE20513.1"/>
    <property type="molecule type" value="Transcribed_RNA"/>
</dbReference>
<reference evidence="2" key="2">
    <citation type="journal article" date="2015" name="Data Brief">
        <title>Shoot transcriptome of the giant reed, Arundo donax.</title>
        <authorList>
            <person name="Barrero R.A."/>
            <person name="Guerrero F.D."/>
            <person name="Moolhuijzen P."/>
            <person name="Goolsby J.A."/>
            <person name="Tidwell J."/>
            <person name="Bellgard S.E."/>
            <person name="Bellgard M.I."/>
        </authorList>
    </citation>
    <scope>NUCLEOTIDE SEQUENCE</scope>
    <source>
        <tissue evidence="2">Shoot tissue taken approximately 20 cm above the soil surface</tissue>
    </source>
</reference>
<organism evidence="2">
    <name type="scientific">Arundo donax</name>
    <name type="common">Giant reed</name>
    <name type="synonym">Donax arundinaceus</name>
    <dbReference type="NCBI Taxonomy" id="35708"/>
    <lineage>
        <taxon>Eukaryota</taxon>
        <taxon>Viridiplantae</taxon>
        <taxon>Streptophyta</taxon>
        <taxon>Embryophyta</taxon>
        <taxon>Tracheophyta</taxon>
        <taxon>Spermatophyta</taxon>
        <taxon>Magnoliopsida</taxon>
        <taxon>Liliopsida</taxon>
        <taxon>Poales</taxon>
        <taxon>Poaceae</taxon>
        <taxon>PACMAD clade</taxon>
        <taxon>Arundinoideae</taxon>
        <taxon>Arundineae</taxon>
        <taxon>Arundo</taxon>
    </lineage>
</organism>
<name>A0A0A9GIK3_ARUDO</name>
<dbReference type="AlphaFoldDB" id="A0A0A9GIK3"/>
<sequence length="72" mass="8185">MILCRQPLSRSDLQMAVAWLHVSTQATQSMTCGHSSMEQGQRPVITRCRPGSPLSRSTMRTRLSRKLAWLTR</sequence>
<protein>
    <submittedName>
        <fullName evidence="2">Uncharacterized protein</fullName>
    </submittedName>
</protein>
<evidence type="ECO:0000256" key="1">
    <source>
        <dbReference type="SAM" id="MobiDB-lite"/>
    </source>
</evidence>
<evidence type="ECO:0000313" key="2">
    <source>
        <dbReference type="EMBL" id="JAE20513.1"/>
    </source>
</evidence>
<reference evidence="2" key="1">
    <citation type="submission" date="2014-09" db="EMBL/GenBank/DDBJ databases">
        <authorList>
            <person name="Magalhaes I.L.F."/>
            <person name="Oliveira U."/>
            <person name="Santos F.R."/>
            <person name="Vidigal T.H.D.A."/>
            <person name="Brescovit A.D."/>
            <person name="Santos A.J."/>
        </authorList>
    </citation>
    <scope>NUCLEOTIDE SEQUENCE</scope>
    <source>
        <tissue evidence="2">Shoot tissue taken approximately 20 cm above the soil surface</tissue>
    </source>
</reference>
<proteinExistence type="predicted"/>
<feature type="region of interest" description="Disordered" evidence="1">
    <location>
        <begin position="32"/>
        <end position="57"/>
    </location>
</feature>